<protein>
    <submittedName>
        <fullName evidence="1">Uncharacterized protein</fullName>
    </submittedName>
</protein>
<proteinExistence type="predicted"/>
<gene>
    <name evidence="1" type="ORF">GCM10023336_55570</name>
</gene>
<dbReference type="RefSeq" id="WP_345670797.1">
    <property type="nucleotide sequence ID" value="NZ_BAABKC010000087.1"/>
</dbReference>
<dbReference type="EMBL" id="BAABKC010000087">
    <property type="protein sequence ID" value="GAA5070433.1"/>
    <property type="molecule type" value="Genomic_DNA"/>
</dbReference>
<keyword evidence="2" id="KW-1185">Reference proteome</keyword>
<organism evidence="1 2">
    <name type="scientific">Streptomyces similanensis</name>
    <dbReference type="NCBI Taxonomy" id="1274988"/>
    <lineage>
        <taxon>Bacteria</taxon>
        <taxon>Bacillati</taxon>
        <taxon>Actinomycetota</taxon>
        <taxon>Actinomycetes</taxon>
        <taxon>Kitasatosporales</taxon>
        <taxon>Streptomycetaceae</taxon>
        <taxon>Streptomyces</taxon>
    </lineage>
</organism>
<sequence length="84" mass="8998">MSARITLHCNTTWQYGACAAQIMTDALTVPEARAAARTRGWRHVPDGGPDGRDYCAACSGRGPQPADAVVVFVRTAGRTPQRAR</sequence>
<reference evidence="2" key="1">
    <citation type="journal article" date="2019" name="Int. J. Syst. Evol. Microbiol.">
        <title>The Global Catalogue of Microorganisms (GCM) 10K type strain sequencing project: providing services to taxonomists for standard genome sequencing and annotation.</title>
        <authorList>
            <consortium name="The Broad Institute Genomics Platform"/>
            <consortium name="The Broad Institute Genome Sequencing Center for Infectious Disease"/>
            <person name="Wu L."/>
            <person name="Ma J."/>
        </authorList>
    </citation>
    <scope>NUCLEOTIDE SEQUENCE [LARGE SCALE GENOMIC DNA]</scope>
    <source>
        <strain evidence="2">JCM 18410</strain>
    </source>
</reference>
<comment type="caution">
    <text evidence="1">The sequence shown here is derived from an EMBL/GenBank/DDBJ whole genome shotgun (WGS) entry which is preliminary data.</text>
</comment>
<evidence type="ECO:0000313" key="2">
    <source>
        <dbReference type="Proteomes" id="UP001500124"/>
    </source>
</evidence>
<name>A0ABP9L3S0_9ACTN</name>
<dbReference type="Proteomes" id="UP001500124">
    <property type="component" value="Unassembled WGS sequence"/>
</dbReference>
<accession>A0ABP9L3S0</accession>
<evidence type="ECO:0000313" key="1">
    <source>
        <dbReference type="EMBL" id="GAA5070433.1"/>
    </source>
</evidence>